<reference evidence="1" key="1">
    <citation type="journal article" date="2019" name="Environ. Microbiol.">
        <title>Fungal ecological strategies reflected in gene transcription - a case study of two litter decomposers.</title>
        <authorList>
            <person name="Barbi F."/>
            <person name="Kohler A."/>
            <person name="Barry K."/>
            <person name="Baskaran P."/>
            <person name="Daum C."/>
            <person name="Fauchery L."/>
            <person name="Ihrmark K."/>
            <person name="Kuo A."/>
            <person name="LaButti K."/>
            <person name="Lipzen A."/>
            <person name="Morin E."/>
            <person name="Grigoriev I.V."/>
            <person name="Henrissat B."/>
            <person name="Lindahl B."/>
            <person name="Martin F."/>
        </authorList>
    </citation>
    <scope>NUCLEOTIDE SEQUENCE</scope>
    <source>
        <strain evidence="1">JB14</strain>
    </source>
</reference>
<gene>
    <name evidence="1" type="ORF">BT96DRAFT_971585</name>
</gene>
<keyword evidence="2" id="KW-1185">Reference proteome</keyword>
<proteinExistence type="predicted"/>
<evidence type="ECO:0000313" key="2">
    <source>
        <dbReference type="Proteomes" id="UP000799118"/>
    </source>
</evidence>
<name>A0A6A4I953_9AGAR</name>
<dbReference type="EMBL" id="ML769398">
    <property type="protein sequence ID" value="KAE9407121.1"/>
    <property type="molecule type" value="Genomic_DNA"/>
</dbReference>
<protein>
    <submittedName>
        <fullName evidence="1">Uncharacterized protein</fullName>
    </submittedName>
</protein>
<dbReference type="AlphaFoldDB" id="A0A6A4I953"/>
<sequence length="138" mass="14938">MMRIYLYNTHLPTTSSGTLTPRQEAVKGRPVLNSKPLLSTTVVSISDTSASNANSELDSLETTQDRHARIRIGGQGVLGWVISLHKLQSNSESTQEKEKDSKQVNGAEEAMLSILANPRIWACLSSAVVSPTSSITRS</sequence>
<organism evidence="1 2">
    <name type="scientific">Gymnopus androsaceus JB14</name>
    <dbReference type="NCBI Taxonomy" id="1447944"/>
    <lineage>
        <taxon>Eukaryota</taxon>
        <taxon>Fungi</taxon>
        <taxon>Dikarya</taxon>
        <taxon>Basidiomycota</taxon>
        <taxon>Agaricomycotina</taxon>
        <taxon>Agaricomycetes</taxon>
        <taxon>Agaricomycetidae</taxon>
        <taxon>Agaricales</taxon>
        <taxon>Marasmiineae</taxon>
        <taxon>Omphalotaceae</taxon>
        <taxon>Gymnopus</taxon>
    </lineage>
</organism>
<evidence type="ECO:0000313" key="1">
    <source>
        <dbReference type="EMBL" id="KAE9407121.1"/>
    </source>
</evidence>
<dbReference type="Proteomes" id="UP000799118">
    <property type="component" value="Unassembled WGS sequence"/>
</dbReference>
<accession>A0A6A4I953</accession>